<comment type="subunit">
    <text evidence="2">Homotetramer.</text>
</comment>
<dbReference type="SUPFAM" id="SSF50249">
    <property type="entry name" value="Nucleic acid-binding proteins"/>
    <property type="match status" value="1"/>
</dbReference>
<evidence type="ECO:0000256" key="2">
    <source>
        <dbReference type="HAMAP-Rule" id="MF_00984"/>
    </source>
</evidence>
<organism evidence="5 6">
    <name type="scientific">Blautia obeum</name>
    <dbReference type="NCBI Taxonomy" id="40520"/>
    <lineage>
        <taxon>Bacteria</taxon>
        <taxon>Bacillati</taxon>
        <taxon>Bacillota</taxon>
        <taxon>Clostridia</taxon>
        <taxon>Lachnospirales</taxon>
        <taxon>Lachnospiraceae</taxon>
        <taxon>Blautia</taxon>
    </lineage>
</organism>
<evidence type="ECO:0000256" key="4">
    <source>
        <dbReference type="SAM" id="MobiDB-lite"/>
    </source>
</evidence>
<dbReference type="InterPro" id="IPR000424">
    <property type="entry name" value="Primosome_PriB/ssb"/>
</dbReference>
<dbReference type="NCBIfam" id="TIGR00621">
    <property type="entry name" value="ssb"/>
    <property type="match status" value="1"/>
</dbReference>
<dbReference type="InterPro" id="IPR012340">
    <property type="entry name" value="NA-bd_OB-fold"/>
</dbReference>
<dbReference type="AlphaFoldDB" id="A0A412EMK8"/>
<feature type="region of interest" description="Disordered" evidence="4">
    <location>
        <begin position="101"/>
        <end position="188"/>
    </location>
</feature>
<dbReference type="RefSeq" id="WP_117639851.1">
    <property type="nucleotide sequence ID" value="NZ_QRUH01000014.1"/>
</dbReference>
<comment type="caution">
    <text evidence="2">Lacks conserved residue(s) required for the propagation of feature annotation.</text>
</comment>
<dbReference type="PROSITE" id="PS50935">
    <property type="entry name" value="SSB"/>
    <property type="match status" value="1"/>
</dbReference>
<gene>
    <name evidence="5" type="primary">ssb</name>
    <name evidence="5" type="ORF">DWY46_15390</name>
</gene>
<dbReference type="InterPro" id="IPR011344">
    <property type="entry name" value="ssDNA-bd"/>
</dbReference>
<protein>
    <recommendedName>
        <fullName evidence="2 3">Single-stranded DNA-binding protein</fullName>
        <shortName evidence="2">SSB</shortName>
    </recommendedName>
</protein>
<comment type="caution">
    <text evidence="5">The sequence shown here is derived from an EMBL/GenBank/DDBJ whole genome shotgun (WGS) entry which is preliminary data.</text>
</comment>
<dbReference type="GO" id="GO:0009295">
    <property type="term" value="C:nucleoid"/>
    <property type="evidence" value="ECO:0007669"/>
    <property type="project" value="TreeGrafter"/>
</dbReference>
<reference evidence="5 6" key="1">
    <citation type="submission" date="2018-08" db="EMBL/GenBank/DDBJ databases">
        <title>A genome reference for cultivated species of the human gut microbiota.</title>
        <authorList>
            <person name="Zou Y."/>
            <person name="Xue W."/>
            <person name="Luo G."/>
        </authorList>
    </citation>
    <scope>NUCLEOTIDE SEQUENCE [LARGE SCALE GENOMIC DNA]</scope>
    <source>
        <strain evidence="5 6">AF25-21</strain>
    </source>
</reference>
<dbReference type="Gene3D" id="2.40.50.140">
    <property type="entry name" value="Nucleic acid-binding proteins"/>
    <property type="match status" value="1"/>
</dbReference>
<name>A0A412EMK8_9FIRM</name>
<dbReference type="Pfam" id="PF00436">
    <property type="entry name" value="SSB"/>
    <property type="match status" value="1"/>
</dbReference>
<feature type="compositionally biased region" description="Low complexity" evidence="4">
    <location>
        <begin position="106"/>
        <end position="119"/>
    </location>
</feature>
<dbReference type="HAMAP" id="MF_00984">
    <property type="entry name" value="SSB"/>
    <property type="match status" value="1"/>
</dbReference>
<sequence length="188" mass="20464">MNNIVIEGRLAQDPETKQTQNGKMMTTFNIACDRQYDKEHVDFFHCLSFGQVADYMAKYGTTGMSIIAVGSAQIVNYQDKNGQRQTGINVMVNSVKFLSRNPKMENPQNQNGQQQPAGGRTQASGGYGNGQRQQTTGGGYSQNNNGYAPRGGGYGHQQNGYGNNGYGQPAAPDFMSVPDGMDDEIPFN</sequence>
<dbReference type="GO" id="GO:0003697">
    <property type="term" value="F:single-stranded DNA binding"/>
    <property type="evidence" value="ECO:0007669"/>
    <property type="project" value="UniProtKB-UniRule"/>
</dbReference>
<evidence type="ECO:0000256" key="1">
    <source>
        <dbReference type="ARBA" id="ARBA00023125"/>
    </source>
</evidence>
<dbReference type="PANTHER" id="PTHR10302:SF0">
    <property type="entry name" value="SINGLE-STRANDED DNA-BINDING PROTEIN, MITOCHONDRIAL"/>
    <property type="match status" value="1"/>
</dbReference>
<keyword evidence="1 2" id="KW-0238">DNA-binding</keyword>
<dbReference type="GO" id="GO:0006260">
    <property type="term" value="P:DNA replication"/>
    <property type="evidence" value="ECO:0007669"/>
    <property type="project" value="InterPro"/>
</dbReference>
<evidence type="ECO:0000313" key="5">
    <source>
        <dbReference type="EMBL" id="RGR46338.1"/>
    </source>
</evidence>
<dbReference type="EMBL" id="QRUH01000014">
    <property type="protein sequence ID" value="RGR46338.1"/>
    <property type="molecule type" value="Genomic_DNA"/>
</dbReference>
<dbReference type="CDD" id="cd04496">
    <property type="entry name" value="SSB_OBF"/>
    <property type="match status" value="1"/>
</dbReference>
<accession>A0A412EMK8</accession>
<evidence type="ECO:0000313" key="6">
    <source>
        <dbReference type="Proteomes" id="UP000285839"/>
    </source>
</evidence>
<dbReference type="Proteomes" id="UP000285839">
    <property type="component" value="Unassembled WGS sequence"/>
</dbReference>
<evidence type="ECO:0000256" key="3">
    <source>
        <dbReference type="RuleBase" id="RU000524"/>
    </source>
</evidence>
<proteinExistence type="inferred from homology"/>
<dbReference type="PANTHER" id="PTHR10302">
    <property type="entry name" value="SINGLE-STRANDED DNA-BINDING PROTEIN"/>
    <property type="match status" value="1"/>
</dbReference>